<feature type="region of interest" description="Disordered" evidence="1">
    <location>
        <begin position="295"/>
        <end position="357"/>
    </location>
</feature>
<evidence type="ECO:0000256" key="1">
    <source>
        <dbReference type="SAM" id="MobiDB-lite"/>
    </source>
</evidence>
<evidence type="ECO:0000313" key="2">
    <source>
        <dbReference type="EMBL" id="GJT82000.1"/>
    </source>
</evidence>
<accession>A0ABQ5H2W7</accession>
<keyword evidence="3" id="KW-1185">Reference proteome</keyword>
<protein>
    <submittedName>
        <fullName evidence="2">Uncharacterized protein</fullName>
    </submittedName>
</protein>
<feature type="compositionally biased region" description="Basic and acidic residues" evidence="1">
    <location>
        <begin position="306"/>
        <end position="318"/>
    </location>
</feature>
<evidence type="ECO:0000313" key="3">
    <source>
        <dbReference type="Proteomes" id="UP001151760"/>
    </source>
</evidence>
<gene>
    <name evidence="2" type="ORF">Tco_1056342</name>
</gene>
<reference evidence="2" key="2">
    <citation type="submission" date="2022-01" db="EMBL/GenBank/DDBJ databases">
        <authorList>
            <person name="Yamashiro T."/>
            <person name="Shiraishi A."/>
            <person name="Satake H."/>
            <person name="Nakayama K."/>
        </authorList>
    </citation>
    <scope>NUCLEOTIDE SEQUENCE</scope>
</reference>
<feature type="compositionally biased region" description="Acidic residues" evidence="1">
    <location>
        <begin position="348"/>
        <end position="357"/>
    </location>
</feature>
<feature type="region of interest" description="Disordered" evidence="1">
    <location>
        <begin position="1"/>
        <end position="25"/>
    </location>
</feature>
<dbReference type="EMBL" id="BQNB010019128">
    <property type="protein sequence ID" value="GJT82000.1"/>
    <property type="molecule type" value="Genomic_DNA"/>
</dbReference>
<feature type="compositionally biased region" description="Acidic residues" evidence="1">
    <location>
        <begin position="96"/>
        <end position="105"/>
    </location>
</feature>
<sequence length="567" mass="66146">MSDIEVNPRKSNKQKDANNVLPDPDEAFEYVKLVNMEETQQRETKRKSKQRHAGIMLERQVNKEVDEGYKHLKVKLKAKEQPSPEALPLKCKSENDESDKDSDDANDQTVEFMIKLHDKEPEQTQTEPQLQSPSVTTNLDEDFTRYLNDPNEVQMSELLNKPLYTEATIITVTPILETIQETQEHPAENAIEKKNDWKKAVMQRLTNLEQGNHAEAIEELVQANVINEVKNQLPKFLPKAVSDYVKPQLERTVLDVMKKNPINLLKSSSAPADTLTKYELKQKLYDMIAAKDDLDRTPSQHKRSHHDQDPPEDHEGEKNRKRRQKDVGRSSSNKSKAQDESPHYERGDDVEEPRPEEEIEHEIQYEYGNEVKKYALSLTKIKAARYEDEGTKEMIPYLWSPSIQKYNKDVEFTIGMNTNIKVNNKYGYSYLEEIEVKRKDQKLYKFTEADFLNLNQNDNEDLIVIKKRVEDVQLGVESYQTKLNLTKPQLMEGCLHQKVLYTILSHPRGIVYEGTDNRKRLMRADELHKFSDGTINKVYNKLEVILRNNRPGYHNEGMEEYKWTKKD</sequence>
<feature type="compositionally biased region" description="Basic and acidic residues" evidence="1">
    <location>
        <begin position="336"/>
        <end position="347"/>
    </location>
</feature>
<name>A0ABQ5H2W7_9ASTR</name>
<reference evidence="2" key="1">
    <citation type="journal article" date="2022" name="Int. J. Mol. Sci.">
        <title>Draft Genome of Tanacetum Coccineum: Genomic Comparison of Closely Related Tanacetum-Family Plants.</title>
        <authorList>
            <person name="Yamashiro T."/>
            <person name="Shiraishi A."/>
            <person name="Nakayama K."/>
            <person name="Satake H."/>
        </authorList>
    </citation>
    <scope>NUCLEOTIDE SEQUENCE</scope>
</reference>
<organism evidence="2 3">
    <name type="scientific">Tanacetum coccineum</name>
    <dbReference type="NCBI Taxonomy" id="301880"/>
    <lineage>
        <taxon>Eukaryota</taxon>
        <taxon>Viridiplantae</taxon>
        <taxon>Streptophyta</taxon>
        <taxon>Embryophyta</taxon>
        <taxon>Tracheophyta</taxon>
        <taxon>Spermatophyta</taxon>
        <taxon>Magnoliopsida</taxon>
        <taxon>eudicotyledons</taxon>
        <taxon>Gunneridae</taxon>
        <taxon>Pentapetalae</taxon>
        <taxon>asterids</taxon>
        <taxon>campanulids</taxon>
        <taxon>Asterales</taxon>
        <taxon>Asteraceae</taxon>
        <taxon>Asteroideae</taxon>
        <taxon>Anthemideae</taxon>
        <taxon>Anthemidinae</taxon>
        <taxon>Tanacetum</taxon>
    </lineage>
</organism>
<proteinExistence type="predicted"/>
<comment type="caution">
    <text evidence="2">The sequence shown here is derived from an EMBL/GenBank/DDBJ whole genome shotgun (WGS) entry which is preliminary data.</text>
</comment>
<feature type="region of interest" description="Disordered" evidence="1">
    <location>
        <begin position="37"/>
        <end position="105"/>
    </location>
</feature>
<dbReference type="Proteomes" id="UP001151760">
    <property type="component" value="Unassembled WGS sequence"/>
</dbReference>
<feature type="compositionally biased region" description="Basic and acidic residues" evidence="1">
    <location>
        <begin position="60"/>
        <end position="70"/>
    </location>
</feature>